<keyword evidence="4" id="KW-0029">Amino-acid transport</keyword>
<dbReference type="AlphaFoldDB" id="A0AAV0JA31"/>
<evidence type="ECO:0000259" key="9">
    <source>
        <dbReference type="Pfam" id="PF01490"/>
    </source>
</evidence>
<feature type="transmembrane region" description="Helical" evidence="8">
    <location>
        <begin position="111"/>
        <end position="132"/>
    </location>
</feature>
<protein>
    <recommendedName>
        <fullName evidence="9">Amino acid transporter transmembrane domain-containing protein</fullName>
    </recommendedName>
</protein>
<dbReference type="InterPro" id="IPR013057">
    <property type="entry name" value="AA_transpt_TM"/>
</dbReference>
<dbReference type="PANTHER" id="PTHR22950:SF349">
    <property type="entry name" value="AMINO ACID TRANSPORTER TRANSMEMBRANE DOMAIN-CONTAINING PROTEIN"/>
    <property type="match status" value="1"/>
</dbReference>
<evidence type="ECO:0000256" key="2">
    <source>
        <dbReference type="ARBA" id="ARBA00022448"/>
    </source>
</evidence>
<evidence type="ECO:0000256" key="1">
    <source>
        <dbReference type="ARBA" id="ARBA00004141"/>
    </source>
</evidence>
<feature type="transmembrane region" description="Helical" evidence="8">
    <location>
        <begin position="248"/>
        <end position="271"/>
    </location>
</feature>
<evidence type="ECO:0000313" key="11">
    <source>
        <dbReference type="Proteomes" id="UP001154282"/>
    </source>
</evidence>
<organism evidence="10 11">
    <name type="scientific">Linum tenue</name>
    <dbReference type="NCBI Taxonomy" id="586396"/>
    <lineage>
        <taxon>Eukaryota</taxon>
        <taxon>Viridiplantae</taxon>
        <taxon>Streptophyta</taxon>
        <taxon>Embryophyta</taxon>
        <taxon>Tracheophyta</taxon>
        <taxon>Spermatophyta</taxon>
        <taxon>Magnoliopsida</taxon>
        <taxon>eudicotyledons</taxon>
        <taxon>Gunneridae</taxon>
        <taxon>Pentapetalae</taxon>
        <taxon>rosids</taxon>
        <taxon>fabids</taxon>
        <taxon>Malpighiales</taxon>
        <taxon>Linaceae</taxon>
        <taxon>Linum</taxon>
    </lineage>
</organism>
<feature type="transmembrane region" description="Helical" evidence="8">
    <location>
        <begin position="33"/>
        <end position="52"/>
    </location>
</feature>
<keyword evidence="5 8" id="KW-1133">Transmembrane helix</keyword>
<feature type="transmembrane region" description="Helical" evidence="8">
    <location>
        <begin position="291"/>
        <end position="312"/>
    </location>
</feature>
<dbReference type="Pfam" id="PF01490">
    <property type="entry name" value="Aa_trans"/>
    <property type="match status" value="1"/>
</dbReference>
<dbReference type="EMBL" id="CAMGYJ010000004">
    <property type="protein sequence ID" value="CAI0406563.1"/>
    <property type="molecule type" value="Genomic_DNA"/>
</dbReference>
<proteinExistence type="predicted"/>
<feature type="compositionally biased region" description="Basic and acidic residues" evidence="7">
    <location>
        <begin position="1"/>
        <end position="20"/>
    </location>
</feature>
<evidence type="ECO:0000256" key="8">
    <source>
        <dbReference type="SAM" id="Phobius"/>
    </source>
</evidence>
<feature type="transmembrane region" description="Helical" evidence="8">
    <location>
        <begin position="58"/>
        <end position="79"/>
    </location>
</feature>
<evidence type="ECO:0000256" key="6">
    <source>
        <dbReference type="ARBA" id="ARBA00023136"/>
    </source>
</evidence>
<evidence type="ECO:0000256" key="7">
    <source>
        <dbReference type="SAM" id="MobiDB-lite"/>
    </source>
</evidence>
<comment type="subcellular location">
    <subcellularLocation>
        <location evidence="1">Membrane</location>
        <topology evidence="1">Multi-pass membrane protein</topology>
    </subcellularLocation>
</comment>
<feature type="transmembrane region" description="Helical" evidence="8">
    <location>
        <begin position="377"/>
        <end position="399"/>
    </location>
</feature>
<feature type="transmembrane region" description="Helical" evidence="8">
    <location>
        <begin position="351"/>
        <end position="371"/>
    </location>
</feature>
<accession>A0AAV0JA31</accession>
<keyword evidence="3 8" id="KW-0812">Transmembrane</keyword>
<feature type="transmembrane region" description="Helical" evidence="8">
    <location>
        <begin position="216"/>
        <end position="236"/>
    </location>
</feature>
<dbReference type="GO" id="GO:0005774">
    <property type="term" value="C:vacuolar membrane"/>
    <property type="evidence" value="ECO:0007669"/>
    <property type="project" value="TreeGrafter"/>
</dbReference>
<comment type="caution">
    <text evidence="10">The sequence shown here is derived from an EMBL/GenBank/DDBJ whole genome shotgun (WGS) entry which is preliminary data.</text>
</comment>
<gene>
    <name evidence="10" type="ORF">LITE_LOCUS13255</name>
</gene>
<dbReference type="Proteomes" id="UP001154282">
    <property type="component" value="Unassembled WGS sequence"/>
</dbReference>
<keyword evidence="11" id="KW-1185">Reference proteome</keyword>
<keyword evidence="6 8" id="KW-0472">Membrane</keyword>
<dbReference type="PANTHER" id="PTHR22950">
    <property type="entry name" value="AMINO ACID TRANSPORTER"/>
    <property type="match status" value="1"/>
</dbReference>
<evidence type="ECO:0000256" key="5">
    <source>
        <dbReference type="ARBA" id="ARBA00022989"/>
    </source>
</evidence>
<sequence length="510" mass="55690">MEEGLKPDESPLLGDRHCHEQPPPGTASTLQTIGNIIVSIVGTGILGLPFALRVAGWLAGSFAIIVAGISTYYCMILLVQCRDKMATEEPTTETRTYGDLGQKALGKTGRYLTESLILVSQCGGAVAYLLFIGQNLSSVFKFNGFTTSTFIFMLVPIEIALSWIGSLSALAPFSIFADVCNLLAMAIVVKEDVQKVFGGEFKFSDRQAISPGPGGLPFALGMAVFCFEGFGMTLALEQSMKERGKFRGVLANAVAGIASLYIVFGFFGYMAYGDATRDIITLNLTQNWSNIAVQIGMCMGLVFTFPIMVHPINEIVEGKLRNARWFQKTDNDDDDHRGGYLARWIGRSGMYLFRAVLIAALAFLASFVPGFGAFSSIVGSSVCACISFVLPALFHLRLLGPSLPRWRKVLDCFIMQLKKGVEKQAVMECFGGSYDPNCAENRPKKKKKIFDLPDCELGFCCLGFCLVVQMAGLSFPHLENVRHHLLNLFSNVSNVAFSSCSVIQLSHFRT</sequence>
<dbReference type="GO" id="GO:0015179">
    <property type="term" value="F:L-amino acid transmembrane transporter activity"/>
    <property type="evidence" value="ECO:0007669"/>
    <property type="project" value="TreeGrafter"/>
</dbReference>
<evidence type="ECO:0000313" key="10">
    <source>
        <dbReference type="EMBL" id="CAI0406563.1"/>
    </source>
</evidence>
<keyword evidence="2" id="KW-0813">Transport</keyword>
<reference evidence="10" key="1">
    <citation type="submission" date="2022-08" db="EMBL/GenBank/DDBJ databases">
        <authorList>
            <person name="Gutierrez-Valencia J."/>
        </authorList>
    </citation>
    <scope>NUCLEOTIDE SEQUENCE</scope>
</reference>
<evidence type="ECO:0000256" key="4">
    <source>
        <dbReference type="ARBA" id="ARBA00022970"/>
    </source>
</evidence>
<name>A0AAV0JA31_9ROSI</name>
<feature type="region of interest" description="Disordered" evidence="7">
    <location>
        <begin position="1"/>
        <end position="27"/>
    </location>
</feature>
<feature type="domain" description="Amino acid transporter transmembrane" evidence="9">
    <location>
        <begin position="26"/>
        <end position="410"/>
    </location>
</feature>
<evidence type="ECO:0000256" key="3">
    <source>
        <dbReference type="ARBA" id="ARBA00022692"/>
    </source>
</evidence>